<evidence type="ECO:0000313" key="2">
    <source>
        <dbReference type="Proteomes" id="UP000176867"/>
    </source>
</evidence>
<evidence type="ECO:0000313" key="1">
    <source>
        <dbReference type="EMBL" id="OGG92995.1"/>
    </source>
</evidence>
<name>A0A1F6G4F6_9BACT</name>
<accession>A0A1F6G4F6</accession>
<dbReference type="Proteomes" id="UP000176867">
    <property type="component" value="Unassembled WGS sequence"/>
</dbReference>
<comment type="caution">
    <text evidence="1">The sequence shown here is derived from an EMBL/GenBank/DDBJ whole genome shotgun (WGS) entry which is preliminary data.</text>
</comment>
<protein>
    <submittedName>
        <fullName evidence="1">Uncharacterized protein</fullName>
    </submittedName>
</protein>
<proteinExistence type="predicted"/>
<dbReference type="STRING" id="1798533.A2609_02055"/>
<organism evidence="1 2">
    <name type="scientific">Candidatus Kaiserbacteria bacterium RIFOXYD1_FULL_47_14</name>
    <dbReference type="NCBI Taxonomy" id="1798533"/>
    <lineage>
        <taxon>Bacteria</taxon>
        <taxon>Candidatus Kaiseribacteriota</taxon>
    </lineage>
</organism>
<dbReference type="EMBL" id="MFMU01000014">
    <property type="protein sequence ID" value="OGG92995.1"/>
    <property type="molecule type" value="Genomic_DNA"/>
</dbReference>
<reference evidence="1 2" key="1">
    <citation type="journal article" date="2016" name="Nat. Commun.">
        <title>Thousands of microbial genomes shed light on interconnected biogeochemical processes in an aquifer system.</title>
        <authorList>
            <person name="Anantharaman K."/>
            <person name="Brown C.T."/>
            <person name="Hug L.A."/>
            <person name="Sharon I."/>
            <person name="Castelle C.J."/>
            <person name="Probst A.J."/>
            <person name="Thomas B.C."/>
            <person name="Singh A."/>
            <person name="Wilkins M.J."/>
            <person name="Karaoz U."/>
            <person name="Brodie E.L."/>
            <person name="Williams K.H."/>
            <person name="Hubbard S.S."/>
            <person name="Banfield J.F."/>
        </authorList>
    </citation>
    <scope>NUCLEOTIDE SEQUENCE [LARGE SCALE GENOMIC DNA]</scope>
</reference>
<sequence length="270" mass="31278">MLYSNEHTLEDRIVELAANAGLTVKSLYSRISKERGLSLRAVYKAVNKLIDARVLLKVGKQIVVDQEWAGNVGEMLGSSSAPLLSNKERTVYTFVSIEHLDAFWKTIVLPLGNSASTRETFFYNPHNFWAYLPARKQSEDAYYRNFLNTESYGFFTIGSDSRADMEFKREYQNEHLQIDLRNIQIFRRTDHITILNSIIITVRLDKRISERIDKLYALEENINGILPEIIKICQKPGKIQFTIENNSTKAKKMKKILAKNFYFKSNSRHI</sequence>
<dbReference type="AlphaFoldDB" id="A0A1F6G4F6"/>
<gene>
    <name evidence="1" type="ORF">A2609_02055</name>
</gene>